<dbReference type="GO" id="GO:0019632">
    <property type="term" value="P:shikimate metabolic process"/>
    <property type="evidence" value="ECO:0007669"/>
    <property type="project" value="TreeGrafter"/>
</dbReference>
<evidence type="ECO:0000256" key="4">
    <source>
        <dbReference type="ARBA" id="ARBA00049442"/>
    </source>
</evidence>
<keyword evidence="3" id="KW-0057">Aromatic amino acid biosynthesis</keyword>
<evidence type="ECO:0000256" key="1">
    <source>
        <dbReference type="ARBA" id="ARBA00004871"/>
    </source>
</evidence>
<dbReference type="PANTHER" id="PTHR21089:SF1">
    <property type="entry name" value="BIFUNCTIONAL 3-DEHYDROQUINATE DEHYDRATASE_SHIKIMATE DEHYDROGENASE, CHLOROPLASTIC"/>
    <property type="match status" value="1"/>
</dbReference>
<dbReference type="Proteomes" id="UP000886198">
    <property type="component" value="Unassembled WGS sequence"/>
</dbReference>
<dbReference type="UniPathway" id="UPA00053">
    <property type="reaction ID" value="UER00087"/>
</dbReference>
<dbReference type="Pfam" id="PF01488">
    <property type="entry name" value="Shikimate_DH"/>
    <property type="match status" value="1"/>
</dbReference>
<gene>
    <name evidence="7" type="ORF">ENN47_06720</name>
</gene>
<comment type="caution">
    <text evidence="7">The sequence shown here is derived from an EMBL/GenBank/DDBJ whole genome shotgun (WGS) entry which is preliminary data.</text>
</comment>
<dbReference type="GO" id="GO:0005829">
    <property type="term" value="C:cytosol"/>
    <property type="evidence" value="ECO:0007669"/>
    <property type="project" value="TreeGrafter"/>
</dbReference>
<reference evidence="7" key="1">
    <citation type="journal article" date="2020" name="mSystems">
        <title>Genome- and Community-Level Interaction Insights into Carbon Utilization and Element Cycling Functions of Hydrothermarchaeota in Hydrothermal Sediment.</title>
        <authorList>
            <person name="Zhou Z."/>
            <person name="Liu Y."/>
            <person name="Xu W."/>
            <person name="Pan J."/>
            <person name="Luo Z.H."/>
            <person name="Li M."/>
        </authorList>
    </citation>
    <scope>NUCLEOTIDE SEQUENCE [LARGE SCALE GENOMIC DNA]</scope>
    <source>
        <strain evidence="7">SpSt-1179</strain>
    </source>
</reference>
<dbReference type="GO" id="GO:0050661">
    <property type="term" value="F:NADP binding"/>
    <property type="evidence" value="ECO:0007669"/>
    <property type="project" value="TreeGrafter"/>
</dbReference>
<dbReference type="GO" id="GO:0009423">
    <property type="term" value="P:chorismate biosynthetic process"/>
    <property type="evidence" value="ECO:0007669"/>
    <property type="project" value="UniProtKB-UniPathway"/>
</dbReference>
<organism evidence="7">
    <name type="scientific">Mesotoga infera</name>
    <dbReference type="NCBI Taxonomy" id="1236046"/>
    <lineage>
        <taxon>Bacteria</taxon>
        <taxon>Thermotogati</taxon>
        <taxon>Thermotogota</taxon>
        <taxon>Thermotogae</taxon>
        <taxon>Kosmotogales</taxon>
        <taxon>Kosmotogaceae</taxon>
        <taxon>Mesotoga</taxon>
    </lineage>
</organism>
<dbReference type="GO" id="GO:0004764">
    <property type="term" value="F:shikimate 3-dehydrogenase (NADP+) activity"/>
    <property type="evidence" value="ECO:0007669"/>
    <property type="project" value="UniProtKB-EC"/>
</dbReference>
<dbReference type="GO" id="GO:0009073">
    <property type="term" value="P:aromatic amino acid family biosynthetic process"/>
    <property type="evidence" value="ECO:0007669"/>
    <property type="project" value="UniProtKB-KW"/>
</dbReference>
<accession>A0A7C1GQ63</accession>
<dbReference type="InterPro" id="IPR013708">
    <property type="entry name" value="Shikimate_DH-bd_N"/>
</dbReference>
<dbReference type="SUPFAM" id="SSF53223">
    <property type="entry name" value="Aminoacid dehydrogenase-like, N-terminal domain"/>
    <property type="match status" value="1"/>
</dbReference>
<dbReference type="CDD" id="cd01065">
    <property type="entry name" value="NAD_bind_Shikimate_DH"/>
    <property type="match status" value="1"/>
</dbReference>
<dbReference type="Pfam" id="PF08501">
    <property type="entry name" value="Shikimate_dh_N"/>
    <property type="match status" value="1"/>
</dbReference>
<protein>
    <recommendedName>
        <fullName evidence="2">shikimate dehydrogenase (NADP(+))</fullName>
        <ecNumber evidence="2">1.1.1.25</ecNumber>
    </recommendedName>
</protein>
<evidence type="ECO:0000256" key="3">
    <source>
        <dbReference type="ARBA" id="ARBA00023141"/>
    </source>
</evidence>
<dbReference type="AlphaFoldDB" id="A0A7C1GQ63"/>
<dbReference type="PANTHER" id="PTHR21089">
    <property type="entry name" value="SHIKIMATE DEHYDROGENASE"/>
    <property type="match status" value="1"/>
</dbReference>
<sequence>MKLCIIGHPVSHSLSPAIYGRFFERMGIDASYEAVDILPDEFAEKIASVVQNFDGFNVTIPFKEKVVAHVVSHVESPLSAINCVFEGKGYNTDWVGFGKPLLDGSIEEPVMVIGAGGAARAVIFFLRKAGVKRIELLNRTLSRAEKIKREFEIPGRFEISVFPFQSIREVSSRSMSIINASSLGMNGEETGITSEELYGKSLVYDLIYRKTPLIELSYNCGVEAILDGRYMLLYQALENLKIWGLPSNEVFEETFWEVVK</sequence>
<proteinExistence type="predicted"/>
<dbReference type="SUPFAM" id="SSF51735">
    <property type="entry name" value="NAD(P)-binding Rossmann-fold domains"/>
    <property type="match status" value="1"/>
</dbReference>
<evidence type="ECO:0000259" key="5">
    <source>
        <dbReference type="Pfam" id="PF01488"/>
    </source>
</evidence>
<feature type="domain" description="Shikimate dehydrogenase substrate binding N-terminal" evidence="6">
    <location>
        <begin position="5"/>
        <end position="83"/>
    </location>
</feature>
<feature type="domain" description="Quinate/shikimate 5-dehydrogenase/glutamyl-tRNA reductase" evidence="5">
    <location>
        <begin position="107"/>
        <end position="175"/>
    </location>
</feature>
<dbReference type="Gene3D" id="3.40.50.10860">
    <property type="entry name" value="Leucine Dehydrogenase, chain A, domain 1"/>
    <property type="match status" value="1"/>
</dbReference>
<comment type="pathway">
    <text evidence="1">Metabolic intermediate biosynthesis; chorismate biosynthesis; chorismate from D-erythrose 4-phosphate and phosphoenolpyruvate: step 4/7.</text>
</comment>
<evidence type="ECO:0000313" key="7">
    <source>
        <dbReference type="EMBL" id="HDP77862.1"/>
    </source>
</evidence>
<comment type="catalytic activity">
    <reaction evidence="4">
        <text>shikimate + NADP(+) = 3-dehydroshikimate + NADPH + H(+)</text>
        <dbReference type="Rhea" id="RHEA:17737"/>
        <dbReference type="ChEBI" id="CHEBI:15378"/>
        <dbReference type="ChEBI" id="CHEBI:16630"/>
        <dbReference type="ChEBI" id="CHEBI:36208"/>
        <dbReference type="ChEBI" id="CHEBI:57783"/>
        <dbReference type="ChEBI" id="CHEBI:58349"/>
        <dbReference type="EC" id="1.1.1.25"/>
    </reaction>
</comment>
<dbReference type="InterPro" id="IPR006151">
    <property type="entry name" value="Shikm_DH/Glu-tRNA_Rdtase"/>
</dbReference>
<evidence type="ECO:0000259" key="6">
    <source>
        <dbReference type="Pfam" id="PF08501"/>
    </source>
</evidence>
<dbReference type="InterPro" id="IPR036291">
    <property type="entry name" value="NAD(P)-bd_dom_sf"/>
</dbReference>
<dbReference type="InterPro" id="IPR022893">
    <property type="entry name" value="Shikimate_DH_fam"/>
</dbReference>
<name>A0A7C1GQ63_9BACT</name>
<keyword evidence="3" id="KW-0028">Amino-acid biosynthesis</keyword>
<evidence type="ECO:0000256" key="2">
    <source>
        <dbReference type="ARBA" id="ARBA00012962"/>
    </source>
</evidence>
<dbReference type="EC" id="1.1.1.25" evidence="2"/>
<dbReference type="InterPro" id="IPR046346">
    <property type="entry name" value="Aminoacid_DH-like_N_sf"/>
</dbReference>
<dbReference type="Gene3D" id="3.40.50.720">
    <property type="entry name" value="NAD(P)-binding Rossmann-like Domain"/>
    <property type="match status" value="1"/>
</dbReference>
<dbReference type="EMBL" id="DSBT01000180">
    <property type="protein sequence ID" value="HDP77862.1"/>
    <property type="molecule type" value="Genomic_DNA"/>
</dbReference>